<dbReference type="GO" id="GO:0051604">
    <property type="term" value="P:protein maturation"/>
    <property type="evidence" value="ECO:0007669"/>
    <property type="project" value="InterPro"/>
</dbReference>
<dbReference type="eggNOG" id="ENOG502QTN6">
    <property type="taxonomic scope" value="Eukaryota"/>
</dbReference>
<comment type="function">
    <text evidence="1">Involved in the maturation of specific proteins in the endoplasmic reticulum.</text>
</comment>
<feature type="transmembrane region" description="Helical" evidence="1">
    <location>
        <begin position="345"/>
        <end position="367"/>
    </location>
</feature>
<name>A0A1I7SXD1_9PELO</name>
<feature type="transmembrane region" description="Helical" evidence="1">
    <location>
        <begin position="12"/>
        <end position="32"/>
    </location>
</feature>
<accession>A0A1I7SXD1</accession>
<dbReference type="PANTHER" id="PTHR14463:SF5">
    <property type="entry name" value="LIPASE MATURATION FACTOR 2"/>
    <property type="match status" value="1"/>
</dbReference>
<feature type="transmembrane region" description="Helical" evidence="1">
    <location>
        <begin position="309"/>
        <end position="333"/>
    </location>
</feature>
<feature type="transmembrane region" description="Helical" evidence="1">
    <location>
        <begin position="118"/>
        <end position="148"/>
    </location>
</feature>
<evidence type="ECO:0000313" key="3">
    <source>
        <dbReference type="Proteomes" id="UP000095282"/>
    </source>
</evidence>
<keyword evidence="1" id="KW-1133">Transmembrane helix</keyword>
<keyword evidence="1" id="KW-0812">Transmembrane</keyword>
<dbReference type="Pfam" id="PF06762">
    <property type="entry name" value="LMF1"/>
    <property type="match status" value="1"/>
</dbReference>
<dbReference type="PANTHER" id="PTHR14463">
    <property type="entry name" value="LIPASE MATURATION FACTOR"/>
    <property type="match status" value="1"/>
</dbReference>
<comment type="similarity">
    <text evidence="1">Belongs to the lipase maturation factor family.</text>
</comment>
<evidence type="ECO:0000313" key="4">
    <source>
        <dbReference type="WBParaSite" id="Csp11.Scaffold10.g49.t1"/>
    </source>
</evidence>
<proteinExistence type="inferred from homology"/>
<evidence type="ECO:0000259" key="2">
    <source>
        <dbReference type="Pfam" id="PF06762"/>
    </source>
</evidence>
<dbReference type="InterPro" id="IPR009613">
    <property type="entry name" value="LMF"/>
</dbReference>
<keyword evidence="1" id="KW-0472">Membrane</keyword>
<keyword evidence="1" id="KW-0256">Endoplasmic reticulum</keyword>
<evidence type="ECO:0000256" key="1">
    <source>
        <dbReference type="RuleBase" id="RU361229"/>
    </source>
</evidence>
<feature type="transmembrane region" description="Helical" evidence="1">
    <location>
        <begin position="52"/>
        <end position="77"/>
    </location>
</feature>
<dbReference type="GO" id="GO:0005789">
    <property type="term" value="C:endoplasmic reticulum membrane"/>
    <property type="evidence" value="ECO:0007669"/>
    <property type="project" value="UniProtKB-SubCell"/>
</dbReference>
<organism evidence="3 4">
    <name type="scientific">Caenorhabditis tropicalis</name>
    <dbReference type="NCBI Taxonomy" id="1561998"/>
    <lineage>
        <taxon>Eukaryota</taxon>
        <taxon>Metazoa</taxon>
        <taxon>Ecdysozoa</taxon>
        <taxon>Nematoda</taxon>
        <taxon>Chromadorea</taxon>
        <taxon>Rhabditida</taxon>
        <taxon>Rhabditina</taxon>
        <taxon>Rhabditomorpha</taxon>
        <taxon>Rhabditoidea</taxon>
        <taxon>Rhabditidae</taxon>
        <taxon>Peloderinae</taxon>
        <taxon>Caenorhabditis</taxon>
    </lineage>
</organism>
<dbReference type="InterPro" id="IPR057434">
    <property type="entry name" value="LMF1/2_N"/>
</dbReference>
<reference evidence="4" key="1">
    <citation type="submission" date="2016-11" db="UniProtKB">
        <authorList>
            <consortium name="WormBaseParasite"/>
        </authorList>
    </citation>
    <scope>IDENTIFICATION</scope>
</reference>
<protein>
    <recommendedName>
        <fullName evidence="1">Lipase maturation factor</fullName>
    </recommendedName>
</protein>
<feature type="transmembrane region" description="Helical" evidence="1">
    <location>
        <begin position="84"/>
        <end position="106"/>
    </location>
</feature>
<keyword evidence="3" id="KW-1185">Reference proteome</keyword>
<feature type="domain" description="Lipase maturation factor 1/2 N-terminal" evidence="2">
    <location>
        <begin position="106"/>
        <end position="256"/>
    </location>
</feature>
<sequence length="389" mass="44149">MPTLGTKRIKKCILYGQLVVIFSAFASIYPQIHELDSLFQCRLPVLRAVCSIIELSPAVGLQAVCVFGMFLSSFAIYKPSFQKLPTFLILFFCYRTLYEAGGVFMYHESDSFLLESTIYVAILAWFGDGPADSVALFSIVVLLVRVTFMTGATKLMSKCPAHWNLTALEYHFESQPLPTPVSWYAHQVPLVFKQAASLITFYIEIILPPLFLIPVIHVRYFVFFCQILVMTATIITGNNGFFNYNVLVLLVSLLETPRVPIGASFIAALIFSKLGYDLFYRMPYNVIFEKGQIAGFVLNLTEGSFNKFVVYYIDVLIILMAVMFAIVTGYTIVKGLTYPIRTWRIVHLWCVTVCVLFLNIYGTVPLLRMDERIAEKQLKTLLFNLITNM</sequence>
<dbReference type="Proteomes" id="UP000095282">
    <property type="component" value="Unplaced"/>
</dbReference>
<comment type="subcellular location">
    <subcellularLocation>
        <location evidence="1">Endoplasmic reticulum membrane</location>
        <topology evidence="1">Multi-pass membrane protein</topology>
    </subcellularLocation>
</comment>
<dbReference type="WBParaSite" id="Csp11.Scaffold10.g49.t1">
    <property type="protein sequence ID" value="Csp11.Scaffold10.g49.t1"/>
    <property type="gene ID" value="Csp11.Scaffold10.g49"/>
</dbReference>
<feature type="transmembrane region" description="Helical" evidence="1">
    <location>
        <begin position="220"/>
        <end position="241"/>
    </location>
</feature>
<dbReference type="AlphaFoldDB" id="A0A1I7SXD1"/>
<dbReference type="STRING" id="1561998.A0A1I7SXD1"/>